<dbReference type="CDD" id="cd02140">
    <property type="entry name" value="Frm2-like"/>
    <property type="match status" value="1"/>
</dbReference>
<dbReference type="PANTHER" id="PTHR43035">
    <property type="entry name" value="FATTY ACID REPRESSION MUTANT PROTEIN 2-RELATED"/>
    <property type="match status" value="1"/>
</dbReference>
<dbReference type="PANTHER" id="PTHR43035:SF1">
    <property type="entry name" value="FATTY ACID REPRESSION MUTANT PROTEIN 2-RELATED"/>
    <property type="match status" value="1"/>
</dbReference>
<gene>
    <name evidence="2" type="ORF">J2Z71_001314</name>
</gene>
<dbReference type="RefSeq" id="WP_210061240.1">
    <property type="nucleotide sequence ID" value="NZ_JAGGLJ010000012.1"/>
</dbReference>
<dbReference type="EMBL" id="JAGGLJ010000012">
    <property type="protein sequence ID" value="MBP2025767.1"/>
    <property type="molecule type" value="Genomic_DNA"/>
</dbReference>
<reference evidence="2 3" key="1">
    <citation type="submission" date="2021-03" db="EMBL/GenBank/DDBJ databases">
        <title>Genomic Encyclopedia of Type Strains, Phase IV (KMG-IV): sequencing the most valuable type-strain genomes for metagenomic binning, comparative biology and taxonomic classification.</title>
        <authorList>
            <person name="Goeker M."/>
        </authorList>
    </citation>
    <scope>NUCLEOTIDE SEQUENCE [LARGE SCALE GENOMIC DNA]</scope>
    <source>
        <strain evidence="2 3">DSM 27563</strain>
    </source>
</reference>
<name>A0ABS4KDB0_9FIRM</name>
<feature type="domain" description="Nitroreductase" evidence="1">
    <location>
        <begin position="9"/>
        <end position="179"/>
    </location>
</feature>
<dbReference type="InterPro" id="IPR000415">
    <property type="entry name" value="Nitroreductase-like"/>
</dbReference>
<dbReference type="Pfam" id="PF00881">
    <property type="entry name" value="Nitroreductase"/>
    <property type="match status" value="1"/>
</dbReference>
<evidence type="ECO:0000259" key="1">
    <source>
        <dbReference type="Pfam" id="PF00881"/>
    </source>
</evidence>
<sequence length="201" mass="23496">MKLNTIENLKKRKSNYNLNKDIKVSDEDIIKMVEDVFLYSPSAFNSQSHKAIIVLGDEHDYLWEDLTLNTLLEIVKKEEKIKEVTEKMNSFKNAYGTILIFEDEDIVKSLQEQFPIFKDNFPIWSEQGSGMATIEMWNAFAEMGLGANLQHYNPLIDEKIQKRWDIPKNWVLRGQLIFGEIVEEAKAKEKIDIKKRVKVVK</sequence>
<evidence type="ECO:0000313" key="2">
    <source>
        <dbReference type="EMBL" id="MBP2025767.1"/>
    </source>
</evidence>
<proteinExistence type="predicted"/>
<dbReference type="InterPro" id="IPR029479">
    <property type="entry name" value="Nitroreductase"/>
</dbReference>
<organism evidence="2 3">
    <name type="scientific">Peptoniphilus stercorisuis</name>
    <dbReference type="NCBI Taxonomy" id="1436965"/>
    <lineage>
        <taxon>Bacteria</taxon>
        <taxon>Bacillati</taxon>
        <taxon>Bacillota</taxon>
        <taxon>Tissierellia</taxon>
        <taxon>Tissierellales</taxon>
        <taxon>Peptoniphilaceae</taxon>
        <taxon>Peptoniphilus</taxon>
    </lineage>
</organism>
<comment type="caution">
    <text evidence="2">The sequence shown here is derived from an EMBL/GenBank/DDBJ whole genome shotgun (WGS) entry which is preliminary data.</text>
</comment>
<protein>
    <submittedName>
        <fullName evidence="2">Oxidoreductase (Fatty acid repression mutant protein)</fullName>
    </submittedName>
</protein>
<dbReference type="Gene3D" id="3.40.109.10">
    <property type="entry name" value="NADH Oxidase"/>
    <property type="match status" value="1"/>
</dbReference>
<dbReference type="Proteomes" id="UP001519306">
    <property type="component" value="Unassembled WGS sequence"/>
</dbReference>
<dbReference type="SUPFAM" id="SSF55469">
    <property type="entry name" value="FMN-dependent nitroreductase-like"/>
    <property type="match status" value="1"/>
</dbReference>
<keyword evidence="3" id="KW-1185">Reference proteome</keyword>
<accession>A0ABS4KDB0</accession>
<evidence type="ECO:0000313" key="3">
    <source>
        <dbReference type="Proteomes" id="UP001519306"/>
    </source>
</evidence>
<dbReference type="InterPro" id="IPR033877">
    <property type="entry name" value="Frm2/Hbn1"/>
</dbReference>